<dbReference type="Proteomes" id="UP000002499">
    <property type="component" value="Unassembled WGS sequence"/>
</dbReference>
<dbReference type="AlphaFoldDB" id="E9EFZ8"/>
<dbReference type="GeneID" id="19253107"/>
<organism evidence="2">
    <name type="scientific">Metarhizium acridum (strain CQMa 102)</name>
    <dbReference type="NCBI Taxonomy" id="655827"/>
    <lineage>
        <taxon>Eukaryota</taxon>
        <taxon>Fungi</taxon>
        <taxon>Dikarya</taxon>
        <taxon>Ascomycota</taxon>
        <taxon>Pezizomycotina</taxon>
        <taxon>Sordariomycetes</taxon>
        <taxon>Hypocreomycetidae</taxon>
        <taxon>Hypocreales</taxon>
        <taxon>Clavicipitaceae</taxon>
        <taxon>Metarhizium</taxon>
    </lineage>
</organism>
<dbReference type="InParanoid" id="E9EFZ8"/>
<dbReference type="PANTHER" id="PTHR13593">
    <property type="match status" value="1"/>
</dbReference>
<dbReference type="InterPro" id="IPR051057">
    <property type="entry name" value="PI-PLC_domain"/>
</dbReference>
<evidence type="ECO:0000313" key="1">
    <source>
        <dbReference type="EMBL" id="EFY85178.1"/>
    </source>
</evidence>
<reference evidence="1 2" key="1">
    <citation type="journal article" date="2011" name="PLoS Genet.">
        <title>Genome sequencing and comparative transcriptomics of the model entomopathogenic fungi Metarhizium anisopliae and M. acridum.</title>
        <authorList>
            <person name="Gao Q."/>
            <person name="Jin K."/>
            <person name="Ying S.H."/>
            <person name="Zhang Y."/>
            <person name="Xiao G."/>
            <person name="Shang Y."/>
            <person name="Duan Z."/>
            <person name="Hu X."/>
            <person name="Xie X.Q."/>
            <person name="Zhou G."/>
            <person name="Peng G."/>
            <person name="Luo Z."/>
            <person name="Huang W."/>
            <person name="Wang B."/>
            <person name="Fang W."/>
            <person name="Wang S."/>
            <person name="Zhong Y."/>
            <person name="Ma L.J."/>
            <person name="St Leger R.J."/>
            <person name="Zhao G.P."/>
            <person name="Pei Y."/>
            <person name="Feng M.G."/>
            <person name="Xia Y."/>
            <person name="Wang C."/>
        </authorList>
    </citation>
    <scope>NUCLEOTIDE SEQUENCE [LARGE SCALE GENOMIC DNA]</scope>
    <source>
        <strain evidence="1 2">CQMa 102</strain>
    </source>
</reference>
<dbReference type="OMA" id="GFYKPSQ"/>
<accession>E9EFZ8</accession>
<evidence type="ECO:0000313" key="2">
    <source>
        <dbReference type="Proteomes" id="UP000002499"/>
    </source>
</evidence>
<proteinExistence type="predicted"/>
<dbReference type="GO" id="GO:0008081">
    <property type="term" value="F:phosphoric diester hydrolase activity"/>
    <property type="evidence" value="ECO:0007669"/>
    <property type="project" value="InterPro"/>
</dbReference>
<dbReference type="SUPFAM" id="SSF51695">
    <property type="entry name" value="PLC-like phosphodiesterases"/>
    <property type="match status" value="1"/>
</dbReference>
<gene>
    <name evidence="1" type="ORF">MAC_08796</name>
</gene>
<dbReference type="OrthoDB" id="1046782at2759"/>
<dbReference type="InterPro" id="IPR017946">
    <property type="entry name" value="PLC-like_Pdiesterase_TIM-brl"/>
</dbReference>
<sequence>MPYKEGKPAAQTALLFFHFRHFCVSAVNMGQGGHIVLVNATPYAWHLASHLLESMEWEFPRDASVVESYTSKRVYVESRASASRAAATYRLDGRHETFTIQARSISLQVSMDNFGTMNAAQGSVVQLGLISNRPSYFVLSGEGGDYHSVGNARDWMSQNLSTLGSRKLRDICVPSSHDSGMSRVPWSTAFAAVGSVATQYVSVEEQLKFGVRYFDIRPVQHRGQWACGHYSFINAPSKWHFFPPFDTWQGGDGESLQDIIDGINRYTLESHELIVLNISEARVIKDVSGNFRRDDFVDLDAAHWNLLLDKMTNSETGIQCLWKPETGPPPAQDLTNLTLHNLIGCGSSAVLVLVHNGVDVSGRPGVFHYSNWPFDASAWDKPEAERMKEFQQHMLTENPRSFTFSGCHTQSDTEAVLTTLGQSSSFVLSLATPSKDRLFTELFDWCTREGKYPSSLVLDGIDSSDLAALCMAFNDAHKARFR</sequence>
<dbReference type="Gene3D" id="3.20.20.190">
    <property type="entry name" value="Phosphatidylinositol (PI) phosphodiesterase"/>
    <property type="match status" value="1"/>
</dbReference>
<dbReference type="PANTHER" id="PTHR13593:SF143">
    <property type="entry name" value="PHOSPHATIDYLINOSITOL-SPECIFIC PHOSPHOLIPASE C X DOMAIN-CONTAINING PROTEIN"/>
    <property type="match status" value="1"/>
</dbReference>
<name>E9EFZ8_METAQ</name>
<dbReference type="eggNOG" id="ENOG502QWJU">
    <property type="taxonomic scope" value="Eukaryota"/>
</dbReference>
<keyword evidence="2" id="KW-1185">Reference proteome</keyword>
<dbReference type="KEGG" id="maw:19253107"/>
<protein>
    <submittedName>
        <fullName evidence="1">Exo-1,3-beta-D-glucanase</fullName>
    </submittedName>
</protein>
<dbReference type="EMBL" id="GL698587">
    <property type="protein sequence ID" value="EFY85178.1"/>
    <property type="molecule type" value="Genomic_DNA"/>
</dbReference>
<dbReference type="GO" id="GO:0006629">
    <property type="term" value="P:lipid metabolic process"/>
    <property type="evidence" value="ECO:0007669"/>
    <property type="project" value="InterPro"/>
</dbReference>
<dbReference type="HOGENOM" id="CLU_031469_1_0_1"/>